<dbReference type="SUPFAM" id="SSF82199">
    <property type="entry name" value="SET domain"/>
    <property type="match status" value="1"/>
</dbReference>
<dbReference type="InterPro" id="IPR001214">
    <property type="entry name" value="SET_dom"/>
</dbReference>
<name>A0A1R1PYK0_ZANCU</name>
<organism evidence="2 3">
    <name type="scientific">Zancudomyces culisetae</name>
    <name type="common">Gut fungus</name>
    <name type="synonym">Smittium culisetae</name>
    <dbReference type="NCBI Taxonomy" id="1213189"/>
    <lineage>
        <taxon>Eukaryota</taxon>
        <taxon>Fungi</taxon>
        <taxon>Fungi incertae sedis</taxon>
        <taxon>Zoopagomycota</taxon>
        <taxon>Kickxellomycotina</taxon>
        <taxon>Harpellomycetes</taxon>
        <taxon>Harpellales</taxon>
        <taxon>Legeriomycetaceae</taxon>
        <taxon>Zancudomyces</taxon>
    </lineage>
</organism>
<gene>
    <name evidence="2" type="ORF">AX774_g434</name>
</gene>
<evidence type="ECO:0000313" key="2">
    <source>
        <dbReference type="EMBL" id="OMH86015.1"/>
    </source>
</evidence>
<dbReference type="OrthoDB" id="3180714at2759"/>
<dbReference type="AlphaFoldDB" id="A0A1R1PYK0"/>
<dbReference type="Proteomes" id="UP000188320">
    <property type="component" value="Unassembled WGS sequence"/>
</dbReference>
<sequence>MNQEIKQSYEGYDLDSSFEIRIHPAKGRGVHAKRKFLKGEVVSISPILFFPNDEYETHGKYTQLDDYTYKWPGGFALALGLGSLFNHEPFGRQNLGFTRYIEKSLIKYTTLRDINIGEEMTISYGDNVWFDEYSNEGDGNKIEKSKIYAENHKNEEDSFFSNFQF</sequence>
<proteinExistence type="predicted"/>
<reference evidence="3" key="1">
    <citation type="submission" date="2017-01" db="EMBL/GenBank/DDBJ databases">
        <authorList>
            <person name="Wang Y."/>
            <person name="White M."/>
            <person name="Kvist S."/>
            <person name="Moncalvo J.-M."/>
        </authorList>
    </citation>
    <scope>NUCLEOTIDE SEQUENCE [LARGE SCALE GENOMIC DNA]</scope>
    <source>
        <strain evidence="3">COL-18-3</strain>
    </source>
</reference>
<feature type="domain" description="SET" evidence="1">
    <location>
        <begin position="16"/>
        <end position="125"/>
    </location>
</feature>
<dbReference type="Pfam" id="PF00856">
    <property type="entry name" value="SET"/>
    <property type="match status" value="1"/>
</dbReference>
<dbReference type="InterPro" id="IPR046341">
    <property type="entry name" value="SET_dom_sf"/>
</dbReference>
<protein>
    <submittedName>
        <fullName evidence="2">SET domain-containing protein 7</fullName>
    </submittedName>
</protein>
<keyword evidence="3" id="KW-1185">Reference proteome</keyword>
<evidence type="ECO:0000313" key="3">
    <source>
        <dbReference type="Proteomes" id="UP000188320"/>
    </source>
</evidence>
<dbReference type="CDD" id="cd10540">
    <property type="entry name" value="SET_SpSet7-like"/>
    <property type="match status" value="1"/>
</dbReference>
<dbReference type="Gene3D" id="2.170.270.10">
    <property type="entry name" value="SET domain"/>
    <property type="match status" value="1"/>
</dbReference>
<comment type="caution">
    <text evidence="2">The sequence shown here is derived from an EMBL/GenBank/DDBJ whole genome shotgun (WGS) entry which is preliminary data.</text>
</comment>
<accession>A0A1R1PYK0</accession>
<dbReference type="PROSITE" id="PS50280">
    <property type="entry name" value="SET"/>
    <property type="match status" value="1"/>
</dbReference>
<dbReference type="EMBL" id="LSSK01000024">
    <property type="protein sequence ID" value="OMH86015.1"/>
    <property type="molecule type" value="Genomic_DNA"/>
</dbReference>
<evidence type="ECO:0000259" key="1">
    <source>
        <dbReference type="PROSITE" id="PS50280"/>
    </source>
</evidence>